<dbReference type="Gene3D" id="3.30.450.40">
    <property type="match status" value="1"/>
</dbReference>
<feature type="domain" description="HTH iclR-type" evidence="7">
    <location>
        <begin position="14"/>
        <end position="74"/>
    </location>
</feature>
<evidence type="ECO:0000256" key="4">
    <source>
        <dbReference type="ARBA" id="ARBA00023163"/>
    </source>
</evidence>
<dbReference type="PANTHER" id="PTHR30136">
    <property type="entry name" value="HELIX-TURN-HELIX TRANSCRIPTIONAL REGULATOR, ICLR FAMILY"/>
    <property type="match status" value="1"/>
</dbReference>
<evidence type="ECO:0000313" key="11">
    <source>
        <dbReference type="Proteomes" id="UP000233750"/>
    </source>
</evidence>
<dbReference type="InterPro" id="IPR005471">
    <property type="entry name" value="Tscrpt_reg_IclR_N"/>
</dbReference>
<dbReference type="GO" id="GO:0046278">
    <property type="term" value="P:3,4-dihydroxybenzoate metabolic process"/>
    <property type="evidence" value="ECO:0007669"/>
    <property type="project" value="InterPro"/>
</dbReference>
<dbReference type="AlphaFoldDB" id="A0A2N3WB69"/>
<dbReference type="Pfam" id="PF01614">
    <property type="entry name" value="IclR_C"/>
    <property type="match status" value="1"/>
</dbReference>
<name>A0A2N3WB69_9PSEU</name>
<dbReference type="FunFam" id="1.10.10.10:FF:000056">
    <property type="entry name" value="IclR family transcriptional regulator"/>
    <property type="match status" value="1"/>
</dbReference>
<sequence>MDSDDQAERGAHHVQSLERGLAVIKAFSAEAPHPTLSDVARATGLTRAAARRFLLTLVDLGYVRTDGKYFSLTARVLELGYAYLSSLSLAEIAQPHLERLSAEVHESSSVSVLEITDIVYVARVAVSRIMTVSINVGTRFPAHATSMGHVLLADMNQTELNAYFIVANLNRLTSHTLTERAALEAELAKVREQGWAMVDQELEEGLRSVAAPIRNKAGRAVAAVNISTHASRTSVETVRTQFVPPLLDTAAAISAELAAVAPGRAIQG</sequence>
<comment type="caution">
    <text evidence="10">The sequence shown here is derived from an EMBL/GenBank/DDBJ whole genome shotgun (WGS) entry which is preliminary data.</text>
</comment>
<accession>A0A2N3WB69</accession>
<protein>
    <recommendedName>
        <fullName evidence="6">Glycerol operon regulatory protein</fullName>
    </recommendedName>
</protein>
<dbReference type="SUPFAM" id="SSF55781">
    <property type="entry name" value="GAF domain-like"/>
    <property type="match status" value="1"/>
</dbReference>
<evidence type="ECO:0000256" key="1">
    <source>
        <dbReference type="ARBA" id="ARBA00022798"/>
    </source>
</evidence>
<evidence type="ECO:0000313" key="9">
    <source>
        <dbReference type="EMBL" id="MBB2500692.1"/>
    </source>
</evidence>
<evidence type="ECO:0000256" key="3">
    <source>
        <dbReference type="ARBA" id="ARBA00023125"/>
    </source>
</evidence>
<dbReference type="InterPro" id="IPR014757">
    <property type="entry name" value="Tscrpt_reg_IclR_C"/>
</dbReference>
<keyword evidence="2" id="KW-0805">Transcription regulation</keyword>
<dbReference type="InterPro" id="IPR029016">
    <property type="entry name" value="GAF-like_dom_sf"/>
</dbReference>
<reference evidence="9 12" key="2">
    <citation type="submission" date="2020-08" db="EMBL/GenBank/DDBJ databases">
        <title>Amycolatopsis echigonensis JCM 21831.</title>
        <authorList>
            <person name="Tedsree N."/>
            <person name="Kuncharoen N."/>
            <person name="Likhitwitayawuid K."/>
            <person name="Tanasupawat S."/>
        </authorList>
    </citation>
    <scope>NUCLEOTIDE SEQUENCE [LARGE SCALE GENOMIC DNA]</scope>
    <source>
        <strain evidence="9 12">JCM 21831</strain>
    </source>
</reference>
<dbReference type="OrthoDB" id="9807558at2"/>
<dbReference type="NCBIfam" id="TIGR02431">
    <property type="entry name" value="pcaR_pcaU"/>
    <property type="match status" value="1"/>
</dbReference>
<accession>A0A8E1VYK9</accession>
<dbReference type="EMBL" id="PJMY01000003">
    <property type="protein sequence ID" value="PKV91108.1"/>
    <property type="molecule type" value="Genomic_DNA"/>
</dbReference>
<dbReference type="GO" id="GO:0003677">
    <property type="term" value="F:DNA binding"/>
    <property type="evidence" value="ECO:0007669"/>
    <property type="project" value="UniProtKB-KW"/>
</dbReference>
<evidence type="ECO:0000259" key="7">
    <source>
        <dbReference type="PROSITE" id="PS51077"/>
    </source>
</evidence>
<evidence type="ECO:0000256" key="6">
    <source>
        <dbReference type="ARBA" id="ARBA00070406"/>
    </source>
</evidence>
<dbReference type="InterPro" id="IPR036390">
    <property type="entry name" value="WH_DNA-bd_sf"/>
</dbReference>
<evidence type="ECO:0000256" key="2">
    <source>
        <dbReference type="ARBA" id="ARBA00023015"/>
    </source>
</evidence>
<keyword evidence="4" id="KW-0804">Transcription</keyword>
<comment type="function">
    <text evidence="5">May be an activator protein for the gylABX operon.</text>
</comment>
<evidence type="ECO:0000256" key="5">
    <source>
        <dbReference type="ARBA" id="ARBA00058938"/>
    </source>
</evidence>
<proteinExistence type="predicted"/>
<evidence type="ECO:0000259" key="8">
    <source>
        <dbReference type="PROSITE" id="PS51078"/>
    </source>
</evidence>
<reference evidence="10 11" key="1">
    <citation type="submission" date="2017-12" db="EMBL/GenBank/DDBJ databases">
        <title>Sequencing the genomes of 1000 Actinobacteria strains.</title>
        <authorList>
            <person name="Klenk H.-P."/>
        </authorList>
    </citation>
    <scope>NUCLEOTIDE SEQUENCE [LARGE SCALE GENOMIC DNA]</scope>
    <source>
        <strain evidence="10 11">DSM 45165</strain>
    </source>
</reference>
<dbReference type="Gene3D" id="1.10.10.10">
    <property type="entry name" value="Winged helix-like DNA-binding domain superfamily/Winged helix DNA-binding domain"/>
    <property type="match status" value="1"/>
</dbReference>
<dbReference type="GO" id="GO:0045892">
    <property type="term" value="P:negative regulation of DNA-templated transcription"/>
    <property type="evidence" value="ECO:0007669"/>
    <property type="project" value="TreeGrafter"/>
</dbReference>
<dbReference type="InterPro" id="IPR012794">
    <property type="entry name" value="PcaR_PcaU"/>
</dbReference>
<dbReference type="Proteomes" id="UP000550260">
    <property type="component" value="Unassembled WGS sequence"/>
</dbReference>
<evidence type="ECO:0000313" key="12">
    <source>
        <dbReference type="Proteomes" id="UP000550260"/>
    </source>
</evidence>
<keyword evidence="11" id="KW-1185">Reference proteome</keyword>
<dbReference type="RefSeq" id="WP_101435209.1">
    <property type="nucleotide sequence ID" value="NZ_JACJHR010000020.1"/>
</dbReference>
<dbReference type="GO" id="GO:0006071">
    <property type="term" value="P:glycerol metabolic process"/>
    <property type="evidence" value="ECO:0007669"/>
    <property type="project" value="UniProtKB-KW"/>
</dbReference>
<dbReference type="EMBL" id="JACJHR010000020">
    <property type="protein sequence ID" value="MBB2500692.1"/>
    <property type="molecule type" value="Genomic_DNA"/>
</dbReference>
<dbReference type="InterPro" id="IPR050707">
    <property type="entry name" value="HTH_MetabolicPath_Reg"/>
</dbReference>
<dbReference type="Proteomes" id="UP000233750">
    <property type="component" value="Unassembled WGS sequence"/>
</dbReference>
<feature type="domain" description="IclR-ED" evidence="8">
    <location>
        <begin position="75"/>
        <end position="259"/>
    </location>
</feature>
<evidence type="ECO:0000313" key="10">
    <source>
        <dbReference type="EMBL" id="PKV91108.1"/>
    </source>
</evidence>
<dbReference type="InterPro" id="IPR036388">
    <property type="entry name" value="WH-like_DNA-bd_sf"/>
</dbReference>
<keyword evidence="1" id="KW-0319">Glycerol metabolism</keyword>
<dbReference type="Pfam" id="PF09339">
    <property type="entry name" value="HTH_IclR"/>
    <property type="match status" value="1"/>
</dbReference>
<dbReference type="PROSITE" id="PS51077">
    <property type="entry name" value="HTH_ICLR"/>
    <property type="match status" value="1"/>
</dbReference>
<dbReference type="SMART" id="SM00346">
    <property type="entry name" value="HTH_ICLR"/>
    <property type="match status" value="1"/>
</dbReference>
<organism evidence="10 11">
    <name type="scientific">Amycolatopsis echigonensis</name>
    <dbReference type="NCBI Taxonomy" id="2576905"/>
    <lineage>
        <taxon>Bacteria</taxon>
        <taxon>Bacillati</taxon>
        <taxon>Actinomycetota</taxon>
        <taxon>Actinomycetes</taxon>
        <taxon>Pseudonocardiales</taxon>
        <taxon>Pseudonocardiaceae</taxon>
        <taxon>Amycolatopsis</taxon>
    </lineage>
</organism>
<dbReference type="GO" id="GO:0003700">
    <property type="term" value="F:DNA-binding transcription factor activity"/>
    <property type="evidence" value="ECO:0007669"/>
    <property type="project" value="TreeGrafter"/>
</dbReference>
<dbReference type="PANTHER" id="PTHR30136:SF34">
    <property type="entry name" value="TRANSCRIPTIONAL REGULATOR"/>
    <property type="match status" value="1"/>
</dbReference>
<dbReference type="GO" id="GO:0045893">
    <property type="term" value="P:positive regulation of DNA-templated transcription"/>
    <property type="evidence" value="ECO:0007669"/>
    <property type="project" value="InterPro"/>
</dbReference>
<keyword evidence="3" id="KW-0238">DNA-binding</keyword>
<dbReference type="PROSITE" id="PS51078">
    <property type="entry name" value="ICLR_ED"/>
    <property type="match status" value="1"/>
</dbReference>
<dbReference type="SUPFAM" id="SSF46785">
    <property type="entry name" value="Winged helix' DNA-binding domain"/>
    <property type="match status" value="1"/>
</dbReference>
<gene>
    <name evidence="10" type="ORF">ATK30_1869</name>
    <name evidence="9" type="ORF">H5411_16345</name>
</gene>